<dbReference type="RefSeq" id="WP_380760865.1">
    <property type="nucleotide sequence ID" value="NZ_JBHSRF010000076.1"/>
</dbReference>
<sequence>MTMGDVPGEAGAVGELGERCRVNRGIMERVRAAMALIVASERQRRRAERLMHCWRLNRADLDEAARSLGTPPMSDEEWHAIQDGRGALRS</sequence>
<evidence type="ECO:0000313" key="2">
    <source>
        <dbReference type="EMBL" id="MFC6086059.1"/>
    </source>
</evidence>
<proteinExistence type="predicted"/>
<protein>
    <recommendedName>
        <fullName evidence="4">Antitoxin VbhA domain-containing protein</fullName>
    </recommendedName>
</protein>
<feature type="region of interest" description="Disordered" evidence="1">
    <location>
        <begin position="66"/>
        <end position="90"/>
    </location>
</feature>
<name>A0ABW1NRT1_9ACTN</name>
<evidence type="ECO:0000313" key="3">
    <source>
        <dbReference type="Proteomes" id="UP001596137"/>
    </source>
</evidence>
<evidence type="ECO:0008006" key="4">
    <source>
        <dbReference type="Google" id="ProtNLM"/>
    </source>
</evidence>
<keyword evidence="3" id="KW-1185">Reference proteome</keyword>
<dbReference type="EMBL" id="JBHSRF010000076">
    <property type="protein sequence ID" value="MFC6086059.1"/>
    <property type="molecule type" value="Genomic_DNA"/>
</dbReference>
<comment type="caution">
    <text evidence="2">The sequence shown here is derived from an EMBL/GenBank/DDBJ whole genome shotgun (WGS) entry which is preliminary data.</text>
</comment>
<evidence type="ECO:0000256" key="1">
    <source>
        <dbReference type="SAM" id="MobiDB-lite"/>
    </source>
</evidence>
<organism evidence="2 3">
    <name type="scientific">Sphaerisporangium aureirubrum</name>
    <dbReference type="NCBI Taxonomy" id="1544736"/>
    <lineage>
        <taxon>Bacteria</taxon>
        <taxon>Bacillati</taxon>
        <taxon>Actinomycetota</taxon>
        <taxon>Actinomycetes</taxon>
        <taxon>Streptosporangiales</taxon>
        <taxon>Streptosporangiaceae</taxon>
        <taxon>Sphaerisporangium</taxon>
    </lineage>
</organism>
<reference evidence="3" key="1">
    <citation type="journal article" date="2019" name="Int. J. Syst. Evol. Microbiol.">
        <title>The Global Catalogue of Microorganisms (GCM) 10K type strain sequencing project: providing services to taxonomists for standard genome sequencing and annotation.</title>
        <authorList>
            <consortium name="The Broad Institute Genomics Platform"/>
            <consortium name="The Broad Institute Genome Sequencing Center for Infectious Disease"/>
            <person name="Wu L."/>
            <person name="Ma J."/>
        </authorList>
    </citation>
    <scope>NUCLEOTIDE SEQUENCE [LARGE SCALE GENOMIC DNA]</scope>
    <source>
        <strain evidence="3">JCM 30346</strain>
    </source>
</reference>
<gene>
    <name evidence="2" type="ORF">ACFP1K_33170</name>
</gene>
<accession>A0ABW1NRT1</accession>
<dbReference type="Proteomes" id="UP001596137">
    <property type="component" value="Unassembled WGS sequence"/>
</dbReference>